<dbReference type="Gene3D" id="1.20.1250.20">
    <property type="entry name" value="MFS general substrate transporter like domains"/>
    <property type="match status" value="1"/>
</dbReference>
<dbReference type="InterPro" id="IPR036259">
    <property type="entry name" value="MFS_trans_sf"/>
</dbReference>
<feature type="transmembrane region" description="Helical" evidence="6">
    <location>
        <begin position="394"/>
        <end position="414"/>
    </location>
</feature>
<evidence type="ECO:0000259" key="7">
    <source>
        <dbReference type="PROSITE" id="PS50850"/>
    </source>
</evidence>
<feature type="domain" description="Major facilitator superfamily (MFS) profile" evidence="7">
    <location>
        <begin position="1"/>
        <end position="419"/>
    </location>
</feature>
<dbReference type="GO" id="GO:0022857">
    <property type="term" value="F:transmembrane transporter activity"/>
    <property type="evidence" value="ECO:0007669"/>
    <property type="project" value="InterPro"/>
</dbReference>
<keyword evidence="2 6" id="KW-0812">Transmembrane</keyword>
<keyword evidence="4 6" id="KW-0472">Membrane</keyword>
<dbReference type="InterPro" id="IPR020846">
    <property type="entry name" value="MFS_dom"/>
</dbReference>
<dbReference type="AlphaFoldDB" id="A0AAV7BKX9"/>
<reference evidence="8" key="1">
    <citation type="thesis" date="2020" institute="ProQuest LLC" country="789 East Eisenhower Parkway, Ann Arbor, MI, USA">
        <title>Comparative Genomics and Chromosome Evolution.</title>
        <authorList>
            <person name="Mudd A.B."/>
        </authorList>
    </citation>
    <scope>NUCLEOTIDE SEQUENCE</scope>
    <source>
        <strain evidence="8">237g6f4</strain>
        <tissue evidence="8">Blood</tissue>
    </source>
</reference>
<dbReference type="EMBL" id="WNYA01000005">
    <property type="protein sequence ID" value="KAG8573295.1"/>
    <property type="molecule type" value="Genomic_DNA"/>
</dbReference>
<evidence type="ECO:0000256" key="6">
    <source>
        <dbReference type="SAM" id="Phobius"/>
    </source>
</evidence>
<feature type="compositionally biased region" description="Basic and acidic residues" evidence="5">
    <location>
        <begin position="452"/>
        <end position="461"/>
    </location>
</feature>
<keyword evidence="3 6" id="KW-1133">Transmembrane helix</keyword>
<protein>
    <recommendedName>
        <fullName evidence="7">Major facilitator superfamily (MFS) profile domain-containing protein</fullName>
    </recommendedName>
</protein>
<gene>
    <name evidence="8" type="ORF">GDO81_012346</name>
</gene>
<keyword evidence="9" id="KW-1185">Reference proteome</keyword>
<sequence>MYTPVDWDIESIRRYGLNDTEDCRSGWVYDTSQQKSTLVTEFDLVCNRKEQTDICQSIYMLGILIGSVIFGPLGDRIGRRPVILISILLMFSFGFGAAFVEDFYVFMVLRCLVGFATAGILINNLVLVAEWVGPSQRAYATITGHVCFAVGLMVLAGMGYALRNWRLLQIACSAPSALLVFYIWLLPESPRWLLAKGKNEKAKELLQKAAHMNKRVLSEDVLQQLQEEKQTKSGNMIDLFRTPTLRKHTLIMCLVWFVNALVYYGLSLSVGNFGFDIYLTQLIFGAVEIPARLGSMFSVQFFGRKLSQAIYLLLGGTACLIIIAIPEKLSIVITVLAVIGKFATASSYSVCYIYAAELFPTVIRQNGVGLCSMTSRLAGIMAPLISILEKYHPAIPMAVYGSGPIIGGLLCFFLPETQGRDLQDHTFEDNDIPRSNGLPKSQLLSDSQTLHEGPDEKSTRL</sequence>
<feature type="transmembrane region" description="Helical" evidence="6">
    <location>
        <begin position="57"/>
        <end position="74"/>
    </location>
</feature>
<feature type="transmembrane region" description="Helical" evidence="6">
    <location>
        <begin position="278"/>
        <end position="297"/>
    </location>
</feature>
<feature type="transmembrane region" description="Helical" evidence="6">
    <location>
        <begin position="81"/>
        <end position="100"/>
    </location>
</feature>
<dbReference type="SUPFAM" id="SSF103473">
    <property type="entry name" value="MFS general substrate transporter"/>
    <property type="match status" value="1"/>
</dbReference>
<dbReference type="InterPro" id="IPR005828">
    <property type="entry name" value="MFS_sugar_transport-like"/>
</dbReference>
<dbReference type="PANTHER" id="PTHR24064">
    <property type="entry name" value="SOLUTE CARRIER FAMILY 22 MEMBER"/>
    <property type="match status" value="1"/>
</dbReference>
<dbReference type="Proteomes" id="UP000824782">
    <property type="component" value="Unassembled WGS sequence"/>
</dbReference>
<comment type="caution">
    <text evidence="8">The sequence shown here is derived from an EMBL/GenBank/DDBJ whole genome shotgun (WGS) entry which is preliminary data.</text>
</comment>
<evidence type="ECO:0000313" key="8">
    <source>
        <dbReference type="EMBL" id="KAG8573295.1"/>
    </source>
</evidence>
<feature type="transmembrane region" description="Helical" evidence="6">
    <location>
        <begin position="249"/>
        <end position="266"/>
    </location>
</feature>
<feature type="transmembrane region" description="Helical" evidence="6">
    <location>
        <begin position="309"/>
        <end position="325"/>
    </location>
</feature>
<proteinExistence type="predicted"/>
<dbReference type="Pfam" id="PF00083">
    <property type="entry name" value="Sugar_tr"/>
    <property type="match status" value="1"/>
</dbReference>
<accession>A0AAV7BKX9</accession>
<feature type="transmembrane region" description="Helical" evidence="6">
    <location>
        <begin position="331"/>
        <end position="355"/>
    </location>
</feature>
<evidence type="ECO:0000256" key="3">
    <source>
        <dbReference type="ARBA" id="ARBA00022989"/>
    </source>
</evidence>
<organism evidence="8 9">
    <name type="scientific">Engystomops pustulosus</name>
    <name type="common">Tungara frog</name>
    <name type="synonym">Physalaemus pustulosus</name>
    <dbReference type="NCBI Taxonomy" id="76066"/>
    <lineage>
        <taxon>Eukaryota</taxon>
        <taxon>Metazoa</taxon>
        <taxon>Chordata</taxon>
        <taxon>Craniata</taxon>
        <taxon>Vertebrata</taxon>
        <taxon>Euteleostomi</taxon>
        <taxon>Amphibia</taxon>
        <taxon>Batrachia</taxon>
        <taxon>Anura</taxon>
        <taxon>Neobatrachia</taxon>
        <taxon>Hyloidea</taxon>
        <taxon>Leptodactylidae</taxon>
        <taxon>Leiuperinae</taxon>
        <taxon>Engystomops</taxon>
    </lineage>
</organism>
<evidence type="ECO:0000256" key="5">
    <source>
        <dbReference type="SAM" id="MobiDB-lite"/>
    </source>
</evidence>
<feature type="transmembrane region" description="Helical" evidence="6">
    <location>
        <begin position="106"/>
        <end position="126"/>
    </location>
</feature>
<evidence type="ECO:0000256" key="2">
    <source>
        <dbReference type="ARBA" id="ARBA00022692"/>
    </source>
</evidence>
<dbReference type="GO" id="GO:0016020">
    <property type="term" value="C:membrane"/>
    <property type="evidence" value="ECO:0007669"/>
    <property type="project" value="UniProtKB-SubCell"/>
</dbReference>
<evidence type="ECO:0000256" key="4">
    <source>
        <dbReference type="ARBA" id="ARBA00023136"/>
    </source>
</evidence>
<dbReference type="CDD" id="cd17374">
    <property type="entry name" value="MFS_OAT"/>
    <property type="match status" value="1"/>
</dbReference>
<comment type="subcellular location">
    <subcellularLocation>
        <location evidence="1">Membrane</location>
        <topology evidence="1">Multi-pass membrane protein</topology>
    </subcellularLocation>
</comment>
<evidence type="ECO:0000256" key="1">
    <source>
        <dbReference type="ARBA" id="ARBA00004141"/>
    </source>
</evidence>
<name>A0AAV7BKX9_ENGPU</name>
<feature type="transmembrane region" description="Helical" evidence="6">
    <location>
        <begin position="167"/>
        <end position="186"/>
    </location>
</feature>
<dbReference type="PROSITE" id="PS50850">
    <property type="entry name" value="MFS"/>
    <property type="match status" value="1"/>
</dbReference>
<feature type="transmembrane region" description="Helical" evidence="6">
    <location>
        <begin position="138"/>
        <end position="161"/>
    </location>
</feature>
<evidence type="ECO:0000313" key="9">
    <source>
        <dbReference type="Proteomes" id="UP000824782"/>
    </source>
</evidence>
<feature type="compositionally biased region" description="Polar residues" evidence="5">
    <location>
        <begin position="438"/>
        <end position="450"/>
    </location>
</feature>
<feature type="transmembrane region" description="Helical" evidence="6">
    <location>
        <begin position="367"/>
        <end position="388"/>
    </location>
</feature>
<feature type="region of interest" description="Disordered" evidence="5">
    <location>
        <begin position="424"/>
        <end position="461"/>
    </location>
</feature>